<gene>
    <name evidence="2" type="ORF">AAW51_1186</name>
</gene>
<organism evidence="2 3">
    <name type="scientific">Caldimonas brevitalea</name>
    <dbReference type="NCBI Taxonomy" id="413882"/>
    <lineage>
        <taxon>Bacteria</taxon>
        <taxon>Pseudomonadati</taxon>
        <taxon>Pseudomonadota</taxon>
        <taxon>Betaproteobacteria</taxon>
        <taxon>Burkholderiales</taxon>
        <taxon>Sphaerotilaceae</taxon>
        <taxon>Caldimonas</taxon>
    </lineage>
</organism>
<name>A0A0G3BF06_9BURK</name>
<dbReference type="EMBL" id="CP011371">
    <property type="protein sequence ID" value="AKJ27877.1"/>
    <property type="molecule type" value="Genomic_DNA"/>
</dbReference>
<protein>
    <submittedName>
        <fullName evidence="2">Uncharacterized protein</fullName>
    </submittedName>
</protein>
<evidence type="ECO:0000313" key="3">
    <source>
        <dbReference type="Proteomes" id="UP000035352"/>
    </source>
</evidence>
<sequence length="62" mass="7022">MFALIRVLIGLLLMGSVVCFGLYLITRQARYFRIGLAIVKWTVIAGLVFFGVLIFEHFVLDS</sequence>
<dbReference type="AlphaFoldDB" id="A0A0G3BF06"/>
<evidence type="ECO:0000256" key="1">
    <source>
        <dbReference type="SAM" id="Phobius"/>
    </source>
</evidence>
<feature type="transmembrane region" description="Helical" evidence="1">
    <location>
        <begin position="6"/>
        <end position="26"/>
    </location>
</feature>
<keyword evidence="1" id="KW-0812">Transmembrane</keyword>
<dbReference type="KEGG" id="pbh:AAW51_1186"/>
<keyword evidence="1" id="KW-1133">Transmembrane helix</keyword>
<proteinExistence type="predicted"/>
<evidence type="ECO:0000313" key="2">
    <source>
        <dbReference type="EMBL" id="AKJ27877.1"/>
    </source>
</evidence>
<dbReference type="Proteomes" id="UP000035352">
    <property type="component" value="Chromosome"/>
</dbReference>
<accession>A0A0G3BF06</accession>
<reference evidence="2 3" key="1">
    <citation type="submission" date="2015-05" db="EMBL/GenBank/DDBJ databases">
        <authorList>
            <person name="Tang B."/>
            <person name="Yu Y."/>
        </authorList>
    </citation>
    <scope>NUCLEOTIDE SEQUENCE [LARGE SCALE GENOMIC DNA]</scope>
    <source>
        <strain evidence="2 3">DSM 7029</strain>
    </source>
</reference>
<keyword evidence="3" id="KW-1185">Reference proteome</keyword>
<dbReference type="STRING" id="413882.AAW51_1186"/>
<dbReference type="RefSeq" id="WP_047193869.1">
    <property type="nucleotide sequence ID" value="NZ_CP011371.1"/>
</dbReference>
<feature type="transmembrane region" description="Helical" evidence="1">
    <location>
        <begin position="38"/>
        <end position="60"/>
    </location>
</feature>
<dbReference type="OrthoDB" id="8689387at2"/>
<keyword evidence="1" id="KW-0472">Membrane</keyword>